<feature type="active site" description="Nucleophile" evidence="1">
    <location>
        <position position="170"/>
    </location>
</feature>
<dbReference type="HAMAP" id="MF_00008">
    <property type="entry name" value="Thymidy_synth_bact"/>
    <property type="match status" value="1"/>
</dbReference>
<dbReference type="GO" id="GO:0006235">
    <property type="term" value="P:dTTP biosynthetic process"/>
    <property type="evidence" value="ECO:0007669"/>
    <property type="project" value="UniProtKB-UniRule"/>
</dbReference>
<dbReference type="InterPro" id="IPR000398">
    <property type="entry name" value="Thymidylate_synthase"/>
</dbReference>
<protein>
    <recommendedName>
        <fullName evidence="1 2">Thymidylate synthase</fullName>
        <shortName evidence="1">TS</shortName>
        <shortName evidence="1">TSase</shortName>
        <ecNumber evidence="1 2">2.1.1.45</ecNumber>
    </recommendedName>
</protein>
<reference evidence="4" key="1">
    <citation type="submission" date="2021-06" db="EMBL/GenBank/DDBJ databases">
        <authorList>
            <person name="Szabo G."/>
        </authorList>
    </citation>
    <scope>NUCLEOTIDE SEQUENCE</scope>
    <source>
        <strain evidence="4">MYVALT</strain>
    </source>
</reference>
<evidence type="ECO:0000259" key="3">
    <source>
        <dbReference type="Pfam" id="PF00303"/>
    </source>
</evidence>
<dbReference type="InterPro" id="IPR045097">
    <property type="entry name" value="Thymidate_synth/dCMP_Mease"/>
</dbReference>
<keyword evidence="1 4" id="KW-0489">Methyltransferase</keyword>
<dbReference type="InterPro" id="IPR023451">
    <property type="entry name" value="Thymidate_synth/dCMP_Mease_dom"/>
</dbReference>
<dbReference type="GO" id="GO:0006231">
    <property type="term" value="P:dTMP biosynthetic process"/>
    <property type="evidence" value="ECO:0007669"/>
    <property type="project" value="UniProtKB-UniRule"/>
</dbReference>
<comment type="similarity">
    <text evidence="1">Belongs to the thymidylate synthase family. Bacterial-type ThyA subfamily.</text>
</comment>
<keyword evidence="5" id="KW-1185">Reference proteome</keyword>
<dbReference type="NCBIfam" id="NF002497">
    <property type="entry name" value="PRK01827.1-3"/>
    <property type="match status" value="1"/>
</dbReference>
<comment type="pathway">
    <text evidence="1">Pyrimidine metabolism; dTTP biosynthesis.</text>
</comment>
<dbReference type="GO" id="GO:0005829">
    <property type="term" value="C:cytosol"/>
    <property type="evidence" value="ECO:0007669"/>
    <property type="project" value="TreeGrafter"/>
</dbReference>
<dbReference type="PANTHER" id="PTHR11548:SF9">
    <property type="entry name" value="THYMIDYLATE SYNTHASE"/>
    <property type="match status" value="1"/>
</dbReference>
<feature type="binding site" description="in other chain" evidence="1">
    <location>
        <position position="201"/>
    </location>
    <ligand>
        <name>dUMP</name>
        <dbReference type="ChEBI" id="CHEBI:246422"/>
        <note>ligand shared between dimeric partners</note>
    </ligand>
</feature>
<feature type="binding site" evidence="1">
    <location>
        <position position="287"/>
    </location>
    <ligand>
        <name>(6R)-5,10-methylene-5,6,7,8-tetrahydrofolate</name>
        <dbReference type="ChEBI" id="CHEBI:15636"/>
    </ligand>
</feature>
<feature type="binding site" evidence="1">
    <location>
        <begin position="137"/>
        <end position="138"/>
    </location>
    <ligand>
        <name>dUMP</name>
        <dbReference type="ChEBI" id="CHEBI:246422"/>
        <note>ligand shared between dimeric partners</note>
    </ligand>
</feature>
<feature type="binding site" evidence="1">
    <location>
        <position position="193"/>
    </location>
    <ligand>
        <name>(6R)-5,10-methylene-5,6,7,8-tetrahydrofolate</name>
        <dbReference type="ChEBI" id="CHEBI:15636"/>
    </ligand>
</feature>
<dbReference type="GO" id="GO:0004799">
    <property type="term" value="F:thymidylate synthase activity"/>
    <property type="evidence" value="ECO:0007669"/>
    <property type="project" value="UniProtKB-UniRule"/>
</dbReference>
<dbReference type="Pfam" id="PF00303">
    <property type="entry name" value="Thymidylat_synt"/>
    <property type="match status" value="1"/>
</dbReference>
<keyword evidence="1" id="KW-0545">Nucleotide biosynthesis</keyword>
<dbReference type="KEGG" id="vtr:MYVALT_G_02620"/>
<feature type="binding site" description="in other chain" evidence="1">
    <location>
        <begin position="231"/>
        <end position="233"/>
    </location>
    <ligand>
        <name>dUMP</name>
        <dbReference type="ChEBI" id="CHEBI:246422"/>
        <note>ligand shared between dimeric partners</note>
    </ligand>
</feature>
<keyword evidence="1" id="KW-0963">Cytoplasm</keyword>
<gene>
    <name evidence="1 4" type="primary">thyA</name>
    <name evidence="4" type="ORF">MYVALT_G_02620</name>
</gene>
<dbReference type="Proteomes" id="UP000693996">
    <property type="component" value="Chromosome"/>
</dbReference>
<keyword evidence="1 4" id="KW-0808">Transferase</keyword>
<comment type="function">
    <text evidence="1">Catalyzes the reductive methylation of 2'-deoxyuridine-5'-monophosphate (dUMP) to 2'-deoxythymidine-5'-monophosphate (dTMP) while utilizing 5,10-methylenetetrahydrofolate (mTHF) as the methyl donor and reductant in the reaction, yielding dihydrofolate (DHF) as a by-product. This enzymatic reaction provides an intracellular de novo source of dTMP, an essential precursor for DNA biosynthesis.</text>
</comment>
<sequence>MTRQAIKLHTMDISYLSILKDILEHGVIKSDRTGTGTRSLFGVSYRHDLSSSFPLLTTKKLHVRSILHELLWFLRGDTNISYLNKNGVTIWDEWATPNGELGPIYGSQWRVWRNPDGTWTDQVQILLNSLRMNPDSRRHIISAWNVSFLPDESKSPVQNVLDGRMSLPPCHILYQFYIANNKLSCMLTQRSGDWFLGIPYNFASLAFLTHMIAQQLGLKPGEIVHSIGDAHLYLNHINQAQLQLTRTPRPPPQLIIKRYPETLFNYNFEDFEITGYDPHPYITAPIAV</sequence>
<comment type="catalytic activity">
    <reaction evidence="1">
        <text>dUMP + (6R)-5,10-methylene-5,6,7,8-tetrahydrofolate = 7,8-dihydrofolate + dTMP</text>
        <dbReference type="Rhea" id="RHEA:12104"/>
        <dbReference type="ChEBI" id="CHEBI:15636"/>
        <dbReference type="ChEBI" id="CHEBI:57451"/>
        <dbReference type="ChEBI" id="CHEBI:63528"/>
        <dbReference type="ChEBI" id="CHEBI:246422"/>
        <dbReference type="EC" id="2.1.1.45"/>
    </reaction>
</comment>
<feature type="binding site" description="in other chain" evidence="1">
    <location>
        <begin position="190"/>
        <end position="193"/>
    </location>
    <ligand>
        <name>dUMP</name>
        <dbReference type="ChEBI" id="CHEBI:246422"/>
        <note>ligand shared between dimeric partners</note>
    </ligand>
</feature>
<name>A0A916JSW7_9BURK</name>
<evidence type="ECO:0000313" key="4">
    <source>
        <dbReference type="EMBL" id="CAG7598389.1"/>
    </source>
</evidence>
<comment type="subunit">
    <text evidence="1">Homodimer.</text>
</comment>
<feature type="domain" description="Thymidylate synthase/dCMP hydroxymethylase" evidence="3">
    <location>
        <begin position="14"/>
        <end position="288"/>
    </location>
</feature>
<feature type="binding site" evidence="1">
    <location>
        <position position="62"/>
    </location>
    <ligand>
        <name>(6R)-5,10-methylene-5,6,7,8-tetrahydrofolate</name>
        <dbReference type="ChEBI" id="CHEBI:15636"/>
    </ligand>
</feature>
<dbReference type="PANTHER" id="PTHR11548">
    <property type="entry name" value="THYMIDYLATE SYNTHASE 1"/>
    <property type="match status" value="1"/>
</dbReference>
<dbReference type="EMBL" id="OU343031">
    <property type="protein sequence ID" value="CAG7598389.1"/>
    <property type="molecule type" value="Genomic_DNA"/>
</dbReference>
<proteinExistence type="inferred from homology"/>
<evidence type="ECO:0000256" key="2">
    <source>
        <dbReference type="NCBIfam" id="TIGR03284"/>
    </source>
</evidence>
<dbReference type="GO" id="GO:0032259">
    <property type="term" value="P:methylation"/>
    <property type="evidence" value="ECO:0007669"/>
    <property type="project" value="UniProtKB-KW"/>
</dbReference>
<organism evidence="4 5">
    <name type="scientific">Candidatus Vallotiella hemipterorum</name>
    <dbReference type="NCBI Taxonomy" id="1177213"/>
    <lineage>
        <taxon>Bacteria</taxon>
        <taxon>Pseudomonadati</taxon>
        <taxon>Pseudomonadota</taxon>
        <taxon>Betaproteobacteria</taxon>
        <taxon>Burkholderiales</taxon>
        <taxon>Burkholderiaceae</taxon>
        <taxon>Candidatus Vallotiella</taxon>
    </lineage>
</organism>
<comment type="subcellular location">
    <subcellularLocation>
        <location evidence="1">Cytoplasm</location>
    </subcellularLocation>
</comment>
<dbReference type="EC" id="2.1.1.45" evidence="1 2"/>
<evidence type="ECO:0000256" key="1">
    <source>
        <dbReference type="HAMAP-Rule" id="MF_00008"/>
    </source>
</evidence>
<dbReference type="AlphaFoldDB" id="A0A916JSW7"/>
<evidence type="ECO:0000313" key="5">
    <source>
        <dbReference type="Proteomes" id="UP000693996"/>
    </source>
</evidence>
<dbReference type="CDD" id="cd00351">
    <property type="entry name" value="TS_Pyrimidine_HMase"/>
    <property type="match status" value="1"/>
</dbReference>
<accession>A0A916JSW7</accession>
<dbReference type="NCBIfam" id="TIGR03284">
    <property type="entry name" value="thym_sym"/>
    <property type="match status" value="2"/>
</dbReference>
<feature type="binding site" description="in other chain" evidence="1">
    <location>
        <position position="32"/>
    </location>
    <ligand>
        <name>dUMP</name>
        <dbReference type="ChEBI" id="CHEBI:246422"/>
        <note>ligand shared between dimeric partners</note>
    </ligand>
</feature>